<dbReference type="FunCoup" id="L9KGU3">
    <property type="interactions" value="1703"/>
</dbReference>
<keyword evidence="7" id="KW-1185">Reference proteome</keyword>
<evidence type="ECO:0000313" key="6">
    <source>
        <dbReference type="EMBL" id="ELW61946.1"/>
    </source>
</evidence>
<dbReference type="PANTHER" id="PTHR11278:SF0">
    <property type="entry name" value="SMALL RIBOSOMAL SUBUNIT PROTEIN ES7"/>
    <property type="match status" value="1"/>
</dbReference>
<dbReference type="Pfam" id="PF01251">
    <property type="entry name" value="Ribosomal_S7e"/>
    <property type="match status" value="1"/>
</dbReference>
<reference evidence="7" key="2">
    <citation type="journal article" date="2013" name="Nat. Commun.">
        <title>Genome of the Chinese tree shrew.</title>
        <authorList>
            <person name="Fan Y."/>
            <person name="Huang Z.Y."/>
            <person name="Cao C.C."/>
            <person name="Chen C.S."/>
            <person name="Chen Y.X."/>
            <person name="Fan D.D."/>
            <person name="He J."/>
            <person name="Hou H.L."/>
            <person name="Hu L."/>
            <person name="Hu X.T."/>
            <person name="Jiang X.T."/>
            <person name="Lai R."/>
            <person name="Lang Y.S."/>
            <person name="Liang B."/>
            <person name="Liao S.G."/>
            <person name="Mu D."/>
            <person name="Ma Y.Y."/>
            <person name="Niu Y.Y."/>
            <person name="Sun X.Q."/>
            <person name="Xia J.Q."/>
            <person name="Xiao J."/>
            <person name="Xiong Z.Q."/>
            <person name="Xu L."/>
            <person name="Yang L."/>
            <person name="Zhang Y."/>
            <person name="Zhao W."/>
            <person name="Zhao X.D."/>
            <person name="Zheng Y.T."/>
            <person name="Zhou J.M."/>
            <person name="Zhu Y.B."/>
            <person name="Zhang G.J."/>
            <person name="Wang J."/>
            <person name="Yao Y.G."/>
        </authorList>
    </citation>
    <scope>NUCLEOTIDE SEQUENCE [LARGE SCALE GENOMIC DNA]</scope>
</reference>
<dbReference type="GO" id="GO:0006364">
    <property type="term" value="P:rRNA processing"/>
    <property type="evidence" value="ECO:0007669"/>
    <property type="project" value="TreeGrafter"/>
</dbReference>
<evidence type="ECO:0000313" key="7">
    <source>
        <dbReference type="Proteomes" id="UP000011518"/>
    </source>
</evidence>
<feature type="region of interest" description="Disordered" evidence="5">
    <location>
        <begin position="1"/>
        <end position="23"/>
    </location>
</feature>
<dbReference type="GO" id="GO:0042274">
    <property type="term" value="P:ribosomal small subunit biogenesis"/>
    <property type="evidence" value="ECO:0007669"/>
    <property type="project" value="TreeGrafter"/>
</dbReference>
<name>L9KGU3_TUPCH</name>
<dbReference type="STRING" id="246437.L9KGU3"/>
<dbReference type="GO" id="GO:0006412">
    <property type="term" value="P:translation"/>
    <property type="evidence" value="ECO:0007669"/>
    <property type="project" value="InterPro"/>
</dbReference>
<gene>
    <name evidence="6" type="ORF">TREES_T100006786</name>
</gene>
<sequence length="122" mass="13789">MFSSGAKIMKSKGEKPNEFESGISQALVEPEMNSGLKAQLRELNIMTVKEIKIVDVILEDLVFPSEIVSEQICVKLDGSRCIQVHLDKAQQNNMVHEVETFSGVYKKRVGKDVNFQFPEFQL</sequence>
<proteinExistence type="inferred from homology"/>
<dbReference type="InParanoid" id="L9KGU3"/>
<keyword evidence="3 4" id="KW-0687">Ribonucleoprotein</keyword>
<keyword evidence="2 4" id="KW-0689">Ribosomal protein</keyword>
<protein>
    <recommendedName>
        <fullName evidence="4">40S ribosomal protein S7</fullName>
    </recommendedName>
</protein>
<comment type="similarity">
    <text evidence="1 4">Belongs to the eukaryotic ribosomal protein eS7 family.</text>
</comment>
<reference evidence="7" key="1">
    <citation type="submission" date="2012-07" db="EMBL/GenBank/DDBJ databases">
        <title>Genome of the Chinese tree shrew, a rising model animal genetically related to primates.</title>
        <authorList>
            <person name="Zhang G."/>
            <person name="Fan Y."/>
            <person name="Yao Y."/>
            <person name="Huang Z."/>
        </authorList>
    </citation>
    <scope>NUCLEOTIDE SEQUENCE [LARGE SCALE GENOMIC DNA]</scope>
</reference>
<dbReference type="GO" id="GO:0030686">
    <property type="term" value="C:90S preribosome"/>
    <property type="evidence" value="ECO:0007669"/>
    <property type="project" value="TreeGrafter"/>
</dbReference>
<accession>L9KGU3</accession>
<evidence type="ECO:0000256" key="5">
    <source>
        <dbReference type="SAM" id="MobiDB-lite"/>
    </source>
</evidence>
<evidence type="ECO:0000256" key="2">
    <source>
        <dbReference type="ARBA" id="ARBA00022980"/>
    </source>
</evidence>
<organism evidence="6 7">
    <name type="scientific">Tupaia chinensis</name>
    <name type="common">Chinese tree shrew</name>
    <name type="synonym">Tupaia belangeri chinensis</name>
    <dbReference type="NCBI Taxonomy" id="246437"/>
    <lineage>
        <taxon>Eukaryota</taxon>
        <taxon>Metazoa</taxon>
        <taxon>Chordata</taxon>
        <taxon>Craniata</taxon>
        <taxon>Vertebrata</taxon>
        <taxon>Euteleostomi</taxon>
        <taxon>Mammalia</taxon>
        <taxon>Eutheria</taxon>
        <taxon>Euarchontoglires</taxon>
        <taxon>Scandentia</taxon>
        <taxon>Tupaiidae</taxon>
        <taxon>Tupaia</taxon>
    </lineage>
</organism>
<dbReference type="EMBL" id="KB320848">
    <property type="protein sequence ID" value="ELW61946.1"/>
    <property type="molecule type" value="Genomic_DNA"/>
</dbReference>
<dbReference type="PANTHER" id="PTHR11278">
    <property type="entry name" value="40S RIBOSOMAL PROTEIN S7"/>
    <property type="match status" value="1"/>
</dbReference>
<evidence type="ECO:0000256" key="1">
    <source>
        <dbReference type="ARBA" id="ARBA00007820"/>
    </source>
</evidence>
<dbReference type="InterPro" id="IPR000554">
    <property type="entry name" value="Ribosomal_eS7"/>
</dbReference>
<dbReference type="GO" id="GO:0022627">
    <property type="term" value="C:cytosolic small ribosomal subunit"/>
    <property type="evidence" value="ECO:0007669"/>
    <property type="project" value="TreeGrafter"/>
</dbReference>
<dbReference type="GO" id="GO:0032040">
    <property type="term" value="C:small-subunit processome"/>
    <property type="evidence" value="ECO:0007669"/>
    <property type="project" value="TreeGrafter"/>
</dbReference>
<dbReference type="AlphaFoldDB" id="L9KGU3"/>
<dbReference type="GO" id="GO:0003735">
    <property type="term" value="F:structural constituent of ribosome"/>
    <property type="evidence" value="ECO:0007669"/>
    <property type="project" value="InterPro"/>
</dbReference>
<evidence type="ECO:0000256" key="3">
    <source>
        <dbReference type="ARBA" id="ARBA00023274"/>
    </source>
</evidence>
<dbReference type="Proteomes" id="UP000011518">
    <property type="component" value="Unassembled WGS sequence"/>
</dbReference>
<evidence type="ECO:0000256" key="4">
    <source>
        <dbReference type="RuleBase" id="RU364105"/>
    </source>
</evidence>